<keyword evidence="4" id="KW-0472">Membrane</keyword>
<keyword evidence="3" id="KW-0732">Signal</keyword>
<name>A0A2I7SEM1_9FLAO</name>
<dbReference type="Gene3D" id="1.25.40.390">
    <property type="match status" value="1"/>
</dbReference>
<dbReference type="Proteomes" id="UP000236592">
    <property type="component" value="Chromosome"/>
</dbReference>
<evidence type="ECO:0000256" key="3">
    <source>
        <dbReference type="ARBA" id="ARBA00022729"/>
    </source>
</evidence>
<reference evidence="9" key="1">
    <citation type="submission" date="2018-01" db="EMBL/GenBank/DDBJ databases">
        <title>Complete genome of Tamlana sp. UJ94.</title>
        <authorList>
            <person name="Jung J."/>
            <person name="Chung D."/>
            <person name="Bae S.S."/>
            <person name="Baek K."/>
        </authorList>
    </citation>
    <scope>NUCLEOTIDE SEQUENCE [LARGE SCALE GENOMIC DNA]</scope>
    <source>
        <strain evidence="9">UJ94</strain>
    </source>
</reference>
<dbReference type="KEGG" id="taj:C1A40_02140"/>
<dbReference type="SUPFAM" id="SSF48452">
    <property type="entry name" value="TPR-like"/>
    <property type="match status" value="1"/>
</dbReference>
<dbReference type="AlphaFoldDB" id="A0A2I7SEM1"/>
<keyword evidence="9" id="KW-1185">Reference proteome</keyword>
<dbReference type="InterPro" id="IPR012944">
    <property type="entry name" value="SusD_RagB_dom"/>
</dbReference>
<evidence type="ECO:0000313" key="9">
    <source>
        <dbReference type="Proteomes" id="UP000236592"/>
    </source>
</evidence>
<evidence type="ECO:0000256" key="1">
    <source>
        <dbReference type="ARBA" id="ARBA00004442"/>
    </source>
</evidence>
<proteinExistence type="inferred from homology"/>
<evidence type="ECO:0000313" key="8">
    <source>
        <dbReference type="EMBL" id="AUS04345.1"/>
    </source>
</evidence>
<dbReference type="RefSeq" id="WP_102994455.1">
    <property type="nucleotide sequence ID" value="NZ_CP025938.1"/>
</dbReference>
<gene>
    <name evidence="8" type="ORF">C1A40_02140</name>
</gene>
<sequence>MKKIILSFSILTMMLTSSCSDYLEESAKHSESPDSFYTSEVGYNSLMAAAYTQLRNIYGQEPYLFCSGTDLYADGKSNGPVGLTSYTALAAGSENIYELYEAGFKAIRVFNTALHYNALTSQTSDIDAKRGEVLFLRALTYFTLVQTYGGVPLIDQYVEVPGFAYSRESAETIYTQILEDLETANTLVPSGSFNGKVTKRAVTHLLSKVHLTRAYEDFAASNDFANAAKYADETIAGESLTIPFDELWDPSNDLNDETIFSVQYDATSIADDPNNNGNQQQNFFGPYMGGAEIAGDFPWRAERLVVTKRAYDLFEQNDARFTATFMPEIYERYYDFYDVADKSQLQVLHYYARTPADTIGYRANNPKVTFHMYPDIFAGNGVNEDFGTIPVKKFDDPTSPFSLGNGTSTRDIVLARLAESYLIAAEAYLNSNPSLGLERLNEVRKRAGVAPATAAEFDIDYILEERGRELMGEYHRWFDLKRTGKLVDYASVYNFQVDAGNFVGKDGVLKILRPIPQEVLDLNQNKDFKQNPAYQ</sequence>
<evidence type="ECO:0000259" key="6">
    <source>
        <dbReference type="Pfam" id="PF07980"/>
    </source>
</evidence>
<organism evidence="8 9">
    <name type="scientific">Pseudotamlana carrageenivorans</name>
    <dbReference type="NCBI Taxonomy" id="2069432"/>
    <lineage>
        <taxon>Bacteria</taxon>
        <taxon>Pseudomonadati</taxon>
        <taxon>Bacteroidota</taxon>
        <taxon>Flavobacteriia</taxon>
        <taxon>Flavobacteriales</taxon>
        <taxon>Flavobacteriaceae</taxon>
        <taxon>Pseudotamlana</taxon>
    </lineage>
</organism>
<dbReference type="GO" id="GO:0009279">
    <property type="term" value="C:cell outer membrane"/>
    <property type="evidence" value="ECO:0007669"/>
    <property type="project" value="UniProtKB-SubCell"/>
</dbReference>
<dbReference type="Pfam" id="PF07980">
    <property type="entry name" value="SusD_RagB"/>
    <property type="match status" value="1"/>
</dbReference>
<accession>A0A2I7SEM1</accession>
<dbReference type="InterPro" id="IPR011990">
    <property type="entry name" value="TPR-like_helical_dom_sf"/>
</dbReference>
<evidence type="ECO:0000259" key="7">
    <source>
        <dbReference type="Pfam" id="PF14322"/>
    </source>
</evidence>
<evidence type="ECO:0000256" key="4">
    <source>
        <dbReference type="ARBA" id="ARBA00023136"/>
    </source>
</evidence>
<dbReference type="PROSITE" id="PS51257">
    <property type="entry name" value="PROKAR_LIPOPROTEIN"/>
    <property type="match status" value="1"/>
</dbReference>
<comment type="subcellular location">
    <subcellularLocation>
        <location evidence="1">Cell outer membrane</location>
    </subcellularLocation>
</comment>
<dbReference type="Pfam" id="PF14322">
    <property type="entry name" value="SusD-like_3"/>
    <property type="match status" value="1"/>
</dbReference>
<feature type="domain" description="RagB/SusD" evidence="6">
    <location>
        <begin position="257"/>
        <end position="534"/>
    </location>
</feature>
<dbReference type="OrthoDB" id="5694214at2"/>
<dbReference type="EMBL" id="CP025938">
    <property type="protein sequence ID" value="AUS04345.1"/>
    <property type="molecule type" value="Genomic_DNA"/>
</dbReference>
<keyword evidence="5" id="KW-0998">Cell outer membrane</keyword>
<dbReference type="InterPro" id="IPR033985">
    <property type="entry name" value="SusD-like_N"/>
</dbReference>
<comment type="similarity">
    <text evidence="2">Belongs to the SusD family.</text>
</comment>
<evidence type="ECO:0000256" key="5">
    <source>
        <dbReference type="ARBA" id="ARBA00023237"/>
    </source>
</evidence>
<protein>
    <submittedName>
        <fullName evidence="8">RagB/SusD family nutrient uptake outer membrane protein</fullName>
    </submittedName>
</protein>
<evidence type="ECO:0000256" key="2">
    <source>
        <dbReference type="ARBA" id="ARBA00006275"/>
    </source>
</evidence>
<feature type="domain" description="SusD-like N-terminal" evidence="7">
    <location>
        <begin position="38"/>
        <end position="211"/>
    </location>
</feature>